<dbReference type="PROSITE" id="PS51257">
    <property type="entry name" value="PROKAR_LIPOPROTEIN"/>
    <property type="match status" value="1"/>
</dbReference>
<evidence type="ECO:0000313" key="2">
    <source>
        <dbReference type="Proteomes" id="UP000223891"/>
    </source>
</evidence>
<proteinExistence type="predicted"/>
<protein>
    <submittedName>
        <fullName evidence="1">Structural protein</fullName>
    </submittedName>
</protein>
<sequence length="104" mass="11898">MKKIKIFFVAILIAFTFAISGCSTVPVKNTPIIEQQSLLQLCGTDTPIPTNFVINEKGEKVYNGKELYTVLRDWQTYYNQCAAMHNQLVRTILELQDMKDVPKK</sequence>
<dbReference type="Proteomes" id="UP000223891">
    <property type="component" value="Segment"/>
</dbReference>
<gene>
    <name evidence="1" type="ORF">CBB_165</name>
</gene>
<organism evidence="1 2">
    <name type="scientific">Pectobacterium phage vB_PcaM_CBB</name>
    <dbReference type="NCBI Taxonomy" id="2772511"/>
    <lineage>
        <taxon>Viruses</taxon>
        <taxon>Duplodnaviria</taxon>
        <taxon>Heunggongvirae</taxon>
        <taxon>Uroviricota</taxon>
        <taxon>Caudoviricetes</taxon>
        <taxon>Mimasvirus</taxon>
        <taxon>Mimasvirus CBB</taxon>
    </lineage>
</organism>
<accession>A0A1L2CUM3</accession>
<evidence type="ECO:0000313" key="1">
    <source>
        <dbReference type="EMBL" id="AMM43730.1"/>
    </source>
</evidence>
<dbReference type="EMBL" id="KU574722">
    <property type="protein sequence ID" value="AMM43730.1"/>
    <property type="molecule type" value="Genomic_DNA"/>
</dbReference>
<reference evidence="2" key="1">
    <citation type="submission" date="2016-01" db="EMBL/GenBank/DDBJ databases">
        <title>Isolation and Characterization of Enterobacteria phage CBB.</title>
        <authorList>
            <person name="Buttimer C.T.H."/>
            <person name="Hendrix H."/>
            <person name="Alexandre H."/>
            <person name="O'Mahony J."/>
            <person name="Lavigne R."/>
            <person name="Coffey A."/>
        </authorList>
    </citation>
    <scope>NUCLEOTIDE SEQUENCE [LARGE SCALE GENOMIC DNA]</scope>
</reference>
<keyword evidence="2" id="KW-1185">Reference proteome</keyword>
<name>A0A1L2CUM3_9CAUD</name>